<dbReference type="InterPro" id="IPR022171">
    <property type="entry name" value="PPE_C"/>
</dbReference>
<protein>
    <submittedName>
        <fullName evidence="4">PPE family protein</fullName>
    </submittedName>
</protein>
<evidence type="ECO:0000259" key="3">
    <source>
        <dbReference type="Pfam" id="PF12484"/>
    </source>
</evidence>
<name>A0ABY8W151_9MYCO</name>
<dbReference type="InterPro" id="IPR038332">
    <property type="entry name" value="PPE_sf"/>
</dbReference>
<dbReference type="Pfam" id="PF00823">
    <property type="entry name" value="PPE"/>
    <property type="match status" value="1"/>
</dbReference>
<comment type="similarity">
    <text evidence="1">Belongs to the mycobacterial PPE family.</text>
</comment>
<evidence type="ECO:0000256" key="1">
    <source>
        <dbReference type="ARBA" id="ARBA00010652"/>
    </source>
</evidence>
<dbReference type="EMBL" id="CP126981">
    <property type="protein sequence ID" value="WIM89613.1"/>
    <property type="molecule type" value="Genomic_DNA"/>
</dbReference>
<reference evidence="4 5" key="1">
    <citation type="journal article" date="2023" name="Microbiol. Resour. Announc.">
        <title>Complete Genome Sequence of Mycobacterium wuenschmanii, a novel Nontuberculous Mycobacterium Isolated from a captive population of Amazon Milk Frogs.</title>
        <authorList>
            <person name="Hicks J."/>
            <person name="Zeineldin M."/>
            <person name="Ward H."/>
            <person name="Wuenschmann A."/>
            <person name="Camp P."/>
            <person name="Farrell D."/>
            <person name="Lehman K."/>
            <person name="Thacker T."/>
            <person name="Cuthbert E."/>
        </authorList>
    </citation>
    <scope>NUCLEOTIDE SEQUENCE [LARGE SCALE GENOMIC DNA]</scope>
    <source>
        <strain evidence="4 5">Wuenschmanii</strain>
    </source>
</reference>
<sequence>MQDYGSLPPEVNSGRMYAGPGSGSLMTAASAWNQLAAELSSAAIGYERVLTELSSEQWLGPASTAMAAAATPYVEWMNATAAQAEQAASQARASAAAYETALATMVPVPLIAANREALAEALAYNVFGQYNGEIAAIEAQYGQMWAQDAGAMYSYAGQSAATTTMTPFTDTPTITSPGAQAAQTAATHSAAATSAGTSQSALSQLTSTIPTQLSGMAAPVAADASSTSALSEIWFLISGQTALPSNLGTLLNGVSPFSSLLYNTEGLPYFSVGMGNFGIQMGKTLGLLNGVGGAAAGGAATAPATGLGNLGGLLGGGAPVNATLGTSDVIGDISVPPNWAQVSGASSGAARVAHHTMTPASAEPGNMLGGMPLSAPHGGAAATGPKYGFRPKVMARPPFAG</sequence>
<dbReference type="PANTHER" id="PTHR46766">
    <property type="entry name" value="GLUTAMINE-RICH PROTEIN 2"/>
    <property type="match status" value="1"/>
</dbReference>
<dbReference type="RefSeq" id="WP_285190348.1">
    <property type="nucleotide sequence ID" value="NZ_CP126981.1"/>
</dbReference>
<feature type="domain" description="PPE family C-terminal" evidence="3">
    <location>
        <begin position="322"/>
        <end position="397"/>
    </location>
</feature>
<dbReference type="InterPro" id="IPR000030">
    <property type="entry name" value="PPE_dom"/>
</dbReference>
<gene>
    <name evidence="4" type="ORF">PT015_09375</name>
</gene>
<dbReference type="Proteomes" id="UP001236585">
    <property type="component" value="Chromosome"/>
</dbReference>
<dbReference type="Pfam" id="PF12484">
    <property type="entry name" value="PPE-SVP"/>
    <property type="match status" value="1"/>
</dbReference>
<accession>A0ABY8W151</accession>
<evidence type="ECO:0000259" key="2">
    <source>
        <dbReference type="Pfam" id="PF00823"/>
    </source>
</evidence>
<dbReference type="PANTHER" id="PTHR46766:SF1">
    <property type="entry name" value="GLUTAMINE-RICH PROTEIN 2"/>
    <property type="match status" value="1"/>
</dbReference>
<evidence type="ECO:0000313" key="4">
    <source>
        <dbReference type="EMBL" id="WIM89613.1"/>
    </source>
</evidence>
<dbReference type="Gene3D" id="1.20.1260.20">
    <property type="entry name" value="PPE superfamily"/>
    <property type="match status" value="1"/>
</dbReference>
<evidence type="ECO:0000313" key="5">
    <source>
        <dbReference type="Proteomes" id="UP001236585"/>
    </source>
</evidence>
<feature type="domain" description="PPE" evidence="2">
    <location>
        <begin position="3"/>
        <end position="165"/>
    </location>
</feature>
<dbReference type="SUPFAM" id="SSF140459">
    <property type="entry name" value="PE/PPE dimer-like"/>
    <property type="match status" value="1"/>
</dbReference>
<proteinExistence type="inferred from homology"/>
<organism evidence="4 5">
    <name type="scientific">Candidatus Mycobacterium wuenschmannii</name>
    <dbReference type="NCBI Taxonomy" id="3027808"/>
    <lineage>
        <taxon>Bacteria</taxon>
        <taxon>Bacillati</taxon>
        <taxon>Actinomycetota</taxon>
        <taxon>Actinomycetes</taxon>
        <taxon>Mycobacteriales</taxon>
        <taxon>Mycobacteriaceae</taxon>
        <taxon>Mycobacterium</taxon>
    </lineage>
</organism>
<keyword evidence="5" id="KW-1185">Reference proteome</keyword>